<proteinExistence type="predicted"/>
<dbReference type="Proteomes" id="UP000215767">
    <property type="component" value="Unassembled WGS sequence"/>
</dbReference>
<keyword evidence="2" id="KW-1185">Reference proteome</keyword>
<organism evidence="1 2">
    <name type="scientific">Bordetella genomosp. 11</name>
    <dbReference type="NCBI Taxonomy" id="1416808"/>
    <lineage>
        <taxon>Bacteria</taxon>
        <taxon>Pseudomonadati</taxon>
        <taxon>Pseudomonadota</taxon>
        <taxon>Betaproteobacteria</taxon>
        <taxon>Burkholderiales</taxon>
        <taxon>Alcaligenaceae</taxon>
        <taxon>Bordetella</taxon>
    </lineage>
</organism>
<dbReference type="AlphaFoldDB" id="A0A261UWT2"/>
<evidence type="ECO:0000313" key="2">
    <source>
        <dbReference type="Proteomes" id="UP000215767"/>
    </source>
</evidence>
<dbReference type="EMBL" id="NEVS01000001">
    <property type="protein sequence ID" value="OZI66368.1"/>
    <property type="molecule type" value="Genomic_DNA"/>
</dbReference>
<reference evidence="2" key="1">
    <citation type="submission" date="2017-05" db="EMBL/GenBank/DDBJ databases">
        <title>Complete and WGS of Bordetella genogroups.</title>
        <authorList>
            <person name="Spilker T."/>
            <person name="Lipuma J."/>
        </authorList>
    </citation>
    <scope>NUCLEOTIDE SEQUENCE [LARGE SCALE GENOMIC DNA]</scope>
    <source>
        <strain evidence="2">AU8856</strain>
    </source>
</reference>
<protein>
    <submittedName>
        <fullName evidence="1">Uncharacterized protein</fullName>
    </submittedName>
</protein>
<evidence type="ECO:0000313" key="1">
    <source>
        <dbReference type="EMBL" id="OZI66368.1"/>
    </source>
</evidence>
<name>A0A261UWT2_9BORD</name>
<sequence length="68" mass="7260">MIVSEAARTCFEVPACAAAFGVQAWAAPMVAATMPIIDISAGKRRFPGTRAWPVLPGRFNQTSPEDQP</sequence>
<gene>
    <name evidence="1" type="ORF">CAL28_01075</name>
</gene>
<comment type="caution">
    <text evidence="1">The sequence shown here is derived from an EMBL/GenBank/DDBJ whole genome shotgun (WGS) entry which is preliminary data.</text>
</comment>
<accession>A0A261UWT2</accession>